<accession>A0A4Q2UGU5</accession>
<evidence type="ECO:0000256" key="6">
    <source>
        <dbReference type="ARBA" id="ARBA00022989"/>
    </source>
</evidence>
<feature type="transmembrane region" description="Helical" evidence="8">
    <location>
        <begin position="175"/>
        <end position="197"/>
    </location>
</feature>
<keyword evidence="4" id="KW-0808">Transferase</keyword>
<feature type="transmembrane region" description="Helical" evidence="8">
    <location>
        <begin position="217"/>
        <end position="237"/>
    </location>
</feature>
<keyword evidence="6 8" id="KW-1133">Transmembrane helix</keyword>
<dbReference type="GO" id="GO:0009103">
    <property type="term" value="P:lipopolysaccharide biosynthetic process"/>
    <property type="evidence" value="ECO:0007669"/>
    <property type="project" value="UniProtKB-ARBA"/>
</dbReference>
<dbReference type="GO" id="GO:0005886">
    <property type="term" value="C:plasma membrane"/>
    <property type="evidence" value="ECO:0007669"/>
    <property type="project" value="UniProtKB-SubCell"/>
</dbReference>
<dbReference type="Proteomes" id="UP000290407">
    <property type="component" value="Unassembled WGS sequence"/>
</dbReference>
<evidence type="ECO:0000256" key="7">
    <source>
        <dbReference type="ARBA" id="ARBA00023136"/>
    </source>
</evidence>
<feature type="transmembrane region" description="Helical" evidence="8">
    <location>
        <begin position="411"/>
        <end position="429"/>
    </location>
</feature>
<name>A0A4Q2UGU5_9BACT</name>
<feature type="transmembrane region" description="Helical" evidence="8">
    <location>
        <begin position="14"/>
        <end position="33"/>
    </location>
</feature>
<feature type="transmembrane region" description="Helical" evidence="8">
    <location>
        <begin position="438"/>
        <end position="458"/>
    </location>
</feature>
<feature type="transmembrane region" description="Helical" evidence="8">
    <location>
        <begin position="372"/>
        <end position="391"/>
    </location>
</feature>
<dbReference type="GO" id="GO:0016763">
    <property type="term" value="F:pentosyltransferase activity"/>
    <property type="evidence" value="ECO:0007669"/>
    <property type="project" value="TreeGrafter"/>
</dbReference>
<dbReference type="EMBL" id="SBLB01000007">
    <property type="protein sequence ID" value="RYC67692.1"/>
    <property type="molecule type" value="Genomic_DNA"/>
</dbReference>
<evidence type="ECO:0000256" key="1">
    <source>
        <dbReference type="ARBA" id="ARBA00004651"/>
    </source>
</evidence>
<evidence type="ECO:0000256" key="5">
    <source>
        <dbReference type="ARBA" id="ARBA00022692"/>
    </source>
</evidence>
<evidence type="ECO:0000256" key="2">
    <source>
        <dbReference type="ARBA" id="ARBA00022475"/>
    </source>
</evidence>
<keyword evidence="7 8" id="KW-0472">Membrane</keyword>
<evidence type="ECO:0000256" key="8">
    <source>
        <dbReference type="SAM" id="Phobius"/>
    </source>
</evidence>
<dbReference type="AlphaFoldDB" id="A0A4Q2UGU5"/>
<feature type="transmembrane region" description="Helical" evidence="8">
    <location>
        <begin position="86"/>
        <end position="112"/>
    </location>
</feature>
<sequence length="505" mass="59760">MMVRSWLRPSSSRLYWLTLALVVKGLFFCWYLTQTYKHDIDGFWGQSNGDMMTYIQPVEELLLHHGFKTDDRMPGYSGVYLAFRLLFSPAVACNIIIVLQLLMAVVSVYALGLVARDLFQSERAFYWAYFIYLFSPFASVFDSYFLTESFAASVSIFFLYAWIRFEQNPDRRLPLLVAGAWLTWSVFLKPAHLPLLAIPMAVWTIRWLRGRLVLRQLARYSFTFLLPFLIVDGAWMIRNYRQYGEVIPLLKNPWYANAFWPTNYFDMMAFCQTYGEDFAFWFPNTDLRWLMGWGNNRYLPPLRWYVDEQLGPPPNYVYTDKFNRDSMIQIRELYFELGNNPNIDSLRKQMLESQVRAKLGRYTRSVREDNPLVYYVWSPVRYLFTFLHGTWGYSFLDDMIPAHWPRLLLRLYHYALVLIPGLVGLVLLLRRGWRKNDILLFLPMAVGYCVFVYAFALRHAETRYLVPFYPFLVLSAVSVFTAIRSRRPTQQPSLYDLSFRHSADL</sequence>
<keyword evidence="2" id="KW-1003">Cell membrane</keyword>
<feature type="transmembrane region" description="Helical" evidence="8">
    <location>
        <begin position="464"/>
        <end position="483"/>
    </location>
</feature>
<dbReference type="PANTHER" id="PTHR33908:SF11">
    <property type="entry name" value="MEMBRANE PROTEIN"/>
    <property type="match status" value="1"/>
</dbReference>
<feature type="transmembrane region" description="Helical" evidence="8">
    <location>
        <begin position="147"/>
        <end position="163"/>
    </location>
</feature>
<organism evidence="9 10">
    <name type="scientific">Spirosoma sordidisoli</name>
    <dbReference type="NCBI Taxonomy" id="2502893"/>
    <lineage>
        <taxon>Bacteria</taxon>
        <taxon>Pseudomonadati</taxon>
        <taxon>Bacteroidota</taxon>
        <taxon>Cytophagia</taxon>
        <taxon>Cytophagales</taxon>
        <taxon>Cytophagaceae</taxon>
        <taxon>Spirosoma</taxon>
    </lineage>
</organism>
<dbReference type="InterPro" id="IPR050297">
    <property type="entry name" value="LipidA_mod_glycosyltrf_83"/>
</dbReference>
<proteinExistence type="predicted"/>
<comment type="subcellular location">
    <subcellularLocation>
        <location evidence="1">Cell membrane</location>
        <topology evidence="1">Multi-pass membrane protein</topology>
    </subcellularLocation>
</comment>
<protein>
    <recommendedName>
        <fullName evidence="11">Glycosyltransferase RgtA/B/C/D-like domain-containing protein</fullName>
    </recommendedName>
</protein>
<feature type="transmembrane region" description="Helical" evidence="8">
    <location>
        <begin position="124"/>
        <end position="141"/>
    </location>
</feature>
<evidence type="ECO:0008006" key="11">
    <source>
        <dbReference type="Google" id="ProtNLM"/>
    </source>
</evidence>
<evidence type="ECO:0000313" key="9">
    <source>
        <dbReference type="EMBL" id="RYC67692.1"/>
    </source>
</evidence>
<keyword evidence="5 8" id="KW-0812">Transmembrane</keyword>
<comment type="caution">
    <text evidence="9">The sequence shown here is derived from an EMBL/GenBank/DDBJ whole genome shotgun (WGS) entry which is preliminary data.</text>
</comment>
<keyword evidence="10" id="KW-1185">Reference proteome</keyword>
<evidence type="ECO:0000256" key="4">
    <source>
        <dbReference type="ARBA" id="ARBA00022679"/>
    </source>
</evidence>
<dbReference type="PANTHER" id="PTHR33908">
    <property type="entry name" value="MANNOSYLTRANSFERASE YKCB-RELATED"/>
    <property type="match status" value="1"/>
</dbReference>
<reference evidence="9 10" key="1">
    <citation type="submission" date="2019-01" db="EMBL/GenBank/DDBJ databases">
        <title>Spirosoma flava sp. nov., a propanil-degrading bacterium isolated from herbicide-contaminated soil.</title>
        <authorList>
            <person name="Zhang L."/>
            <person name="Jiang J.-D."/>
        </authorList>
    </citation>
    <scope>NUCLEOTIDE SEQUENCE [LARGE SCALE GENOMIC DNA]</scope>
    <source>
        <strain evidence="9 10">TY50</strain>
    </source>
</reference>
<gene>
    <name evidence="9" type="ORF">EQG79_23605</name>
</gene>
<keyword evidence="3" id="KW-0328">Glycosyltransferase</keyword>
<evidence type="ECO:0000256" key="3">
    <source>
        <dbReference type="ARBA" id="ARBA00022676"/>
    </source>
</evidence>
<dbReference type="RefSeq" id="WP_077922172.1">
    <property type="nucleotide sequence ID" value="NZ_SBLB01000007.1"/>
</dbReference>
<evidence type="ECO:0000313" key="10">
    <source>
        <dbReference type="Proteomes" id="UP000290407"/>
    </source>
</evidence>